<keyword evidence="5 8" id="KW-1133">Transmembrane helix</keyword>
<evidence type="ECO:0000256" key="1">
    <source>
        <dbReference type="ARBA" id="ARBA00004651"/>
    </source>
</evidence>
<evidence type="ECO:0000313" key="9">
    <source>
        <dbReference type="EMBL" id="WIM95375.1"/>
    </source>
</evidence>
<evidence type="ECO:0000256" key="6">
    <source>
        <dbReference type="ARBA" id="ARBA00023136"/>
    </source>
</evidence>
<protein>
    <submittedName>
        <fullName evidence="9">Glycosyltransferase 87 family protein</fullName>
    </submittedName>
</protein>
<evidence type="ECO:0000256" key="2">
    <source>
        <dbReference type="ARBA" id="ARBA00022475"/>
    </source>
</evidence>
<feature type="transmembrane region" description="Helical" evidence="8">
    <location>
        <begin position="244"/>
        <end position="263"/>
    </location>
</feature>
<feature type="transmembrane region" description="Helical" evidence="8">
    <location>
        <begin position="103"/>
        <end position="125"/>
    </location>
</feature>
<evidence type="ECO:0000256" key="3">
    <source>
        <dbReference type="ARBA" id="ARBA00022679"/>
    </source>
</evidence>
<keyword evidence="3" id="KW-0808">Transferase</keyword>
<comment type="similarity">
    <text evidence="7">Belongs to the glycosyltransferase 87 family.</text>
</comment>
<keyword evidence="2" id="KW-1003">Cell membrane</keyword>
<dbReference type="Proteomes" id="UP001240150">
    <property type="component" value="Chromosome"/>
</dbReference>
<dbReference type="Pfam" id="PF09594">
    <property type="entry name" value="GT87"/>
    <property type="match status" value="1"/>
</dbReference>
<sequence>MALIIVAALLRFAGRDWVAGDFAKFIRPWSQYIATHGYFASMGDDFANYNVPYLYLLSVLTWLHAHTSISLLHLVKGLSVVFDALLAWYAARLVGLRWSDRRIVALAGVLVLLLPTVVLNSAYWAQCDSIYTTFTMAGLYYLLRERPWVSMALFGLAITVKLQAIFVFPVLFVLLLAGRIKLRHLAPIPAVYVALAIPAWVAGRPLRDLMLIYANQSDQYTSLSMNAPTIYTFIRPRTEVIADFRTAGVLFTAAAVLVLAYLVRVRRIPLDRERIVLLATAYSILVPFLLPGMHERYFMQAEVLAVVAALYLPRRLWPVPALVQIASLMSYLPYFLGAKRPQPMDFRLLAVLMVAALLLTGWQLLRPPPAPEVERAERDETAFLVPNQVGNTIAV</sequence>
<dbReference type="RefSeq" id="WP_284916687.1">
    <property type="nucleotide sequence ID" value="NZ_CP126980.1"/>
</dbReference>
<comment type="subcellular location">
    <subcellularLocation>
        <location evidence="1">Cell membrane</location>
        <topology evidence="1">Multi-pass membrane protein</topology>
    </subcellularLocation>
</comment>
<proteinExistence type="inferred from homology"/>
<keyword evidence="6 8" id="KW-0472">Membrane</keyword>
<evidence type="ECO:0000313" key="10">
    <source>
        <dbReference type="Proteomes" id="UP001240150"/>
    </source>
</evidence>
<keyword evidence="4 8" id="KW-0812">Transmembrane</keyword>
<evidence type="ECO:0000256" key="5">
    <source>
        <dbReference type="ARBA" id="ARBA00022989"/>
    </source>
</evidence>
<dbReference type="EMBL" id="CP126980">
    <property type="protein sequence ID" value="WIM95375.1"/>
    <property type="molecule type" value="Genomic_DNA"/>
</dbReference>
<accession>A0ABY8WEP9</accession>
<gene>
    <name evidence="9" type="ORF">ACTOB_007473</name>
</gene>
<reference evidence="9 10" key="1">
    <citation type="submission" date="2023-06" db="EMBL/GenBank/DDBJ databases">
        <authorList>
            <person name="Yushchuk O."/>
            <person name="Binda E."/>
            <person name="Ruckert-Reed C."/>
            <person name="Fedorenko V."/>
            <person name="Kalinowski J."/>
            <person name="Marinelli F."/>
        </authorList>
    </citation>
    <scope>NUCLEOTIDE SEQUENCE [LARGE SCALE GENOMIC DNA]</scope>
    <source>
        <strain evidence="9 10">NRRL 3884</strain>
    </source>
</reference>
<evidence type="ECO:0000256" key="7">
    <source>
        <dbReference type="ARBA" id="ARBA00024033"/>
    </source>
</evidence>
<feature type="transmembrane region" description="Helical" evidence="8">
    <location>
        <begin position="71"/>
        <end position="91"/>
    </location>
</feature>
<feature type="transmembrane region" description="Helical" evidence="8">
    <location>
        <begin position="348"/>
        <end position="365"/>
    </location>
</feature>
<feature type="transmembrane region" description="Helical" evidence="8">
    <location>
        <begin position="275"/>
        <end position="294"/>
    </location>
</feature>
<keyword evidence="10" id="KW-1185">Reference proteome</keyword>
<feature type="transmembrane region" description="Helical" evidence="8">
    <location>
        <begin position="148"/>
        <end position="177"/>
    </location>
</feature>
<name>A0ABY8WEP9_9ACTN</name>
<feature type="transmembrane region" description="Helical" evidence="8">
    <location>
        <begin position="316"/>
        <end position="336"/>
    </location>
</feature>
<evidence type="ECO:0000256" key="8">
    <source>
        <dbReference type="SAM" id="Phobius"/>
    </source>
</evidence>
<dbReference type="InterPro" id="IPR018584">
    <property type="entry name" value="GT87"/>
</dbReference>
<evidence type="ECO:0000256" key="4">
    <source>
        <dbReference type="ARBA" id="ARBA00022692"/>
    </source>
</evidence>
<organism evidence="9 10">
    <name type="scientific">Actinoplanes oblitus</name>
    <dbReference type="NCBI Taxonomy" id="3040509"/>
    <lineage>
        <taxon>Bacteria</taxon>
        <taxon>Bacillati</taxon>
        <taxon>Actinomycetota</taxon>
        <taxon>Actinomycetes</taxon>
        <taxon>Micromonosporales</taxon>
        <taxon>Micromonosporaceae</taxon>
        <taxon>Actinoplanes</taxon>
    </lineage>
</organism>
<feature type="transmembrane region" description="Helical" evidence="8">
    <location>
        <begin position="184"/>
        <end position="203"/>
    </location>
</feature>